<proteinExistence type="predicted"/>
<evidence type="ECO:0000313" key="2">
    <source>
        <dbReference type="EMBL" id="EFE71628.2"/>
    </source>
</evidence>
<organism evidence="2 3">
    <name type="scientific">Streptomyces viridosporus (strain ATCC 14672 / DSM 40746 / JCM 4963 / KCTC 9882 / NRRL B-12104 / FH 1290)</name>
    <name type="common">Streptomyces ghanaensis</name>
    <dbReference type="NCBI Taxonomy" id="566461"/>
    <lineage>
        <taxon>Bacteria</taxon>
        <taxon>Bacillati</taxon>
        <taxon>Actinomycetota</taxon>
        <taxon>Actinomycetes</taxon>
        <taxon>Kitasatosporales</taxon>
        <taxon>Streptomycetaceae</taxon>
        <taxon>Streptomyces</taxon>
    </lineage>
</organism>
<sequence>MSRPPRPDAPSGTLFTDNSTTPRNRQYPDRSGRSDRLVRAVSRRRLQRLKASLRRTR</sequence>
<accession>D6A474</accession>
<evidence type="ECO:0000313" key="3">
    <source>
        <dbReference type="Proteomes" id="UP000003824"/>
    </source>
</evidence>
<feature type="compositionally biased region" description="Basic residues" evidence="1">
    <location>
        <begin position="41"/>
        <end position="57"/>
    </location>
</feature>
<evidence type="ECO:0000256" key="1">
    <source>
        <dbReference type="SAM" id="MobiDB-lite"/>
    </source>
</evidence>
<feature type="region of interest" description="Disordered" evidence="1">
    <location>
        <begin position="1"/>
        <end position="57"/>
    </location>
</feature>
<gene>
    <name evidence="2" type="ORF">SSFG_06864</name>
</gene>
<protein>
    <submittedName>
        <fullName evidence="2">Predicted protein</fullName>
    </submittedName>
</protein>
<feature type="compositionally biased region" description="Polar residues" evidence="1">
    <location>
        <begin position="13"/>
        <end position="24"/>
    </location>
</feature>
<dbReference type="Proteomes" id="UP000003824">
    <property type="component" value="Unassembled WGS sequence"/>
</dbReference>
<dbReference type="AlphaFoldDB" id="D6A474"/>
<reference evidence="3" key="1">
    <citation type="submission" date="2008-12" db="EMBL/GenBank/DDBJ databases">
        <title>Annotation of Streptomyces ghanaensis ATCC 14672.</title>
        <authorList>
            <consortium name="The Broad Institute Genome Sequencing Platform"/>
            <consortium name="Broad Institute Microbial Sequencing Center"/>
            <person name="Fischbach M."/>
            <person name="Ward D."/>
            <person name="Young S."/>
            <person name="Kodira C.D."/>
            <person name="Zeng Q."/>
            <person name="Koehrsen M."/>
            <person name="Godfrey P."/>
            <person name="Alvarado L."/>
            <person name="Berlin A.M."/>
            <person name="Borenstein D."/>
            <person name="Chen Z."/>
            <person name="Engels R."/>
            <person name="Freedman E."/>
            <person name="Gellesch M."/>
            <person name="Goldberg J."/>
            <person name="Griggs A."/>
            <person name="Gujja S."/>
            <person name="Heiman D.I."/>
            <person name="Hepburn T.A."/>
            <person name="Howarth C."/>
            <person name="Jen D."/>
            <person name="Larson L."/>
            <person name="Lewis B."/>
            <person name="Mehta T."/>
            <person name="Park D."/>
            <person name="Pearson M."/>
            <person name="Roberts A."/>
            <person name="Saif S."/>
            <person name="Shea T.D."/>
            <person name="Shenoy N."/>
            <person name="Sisk P."/>
            <person name="Stolte C."/>
            <person name="Sykes S.N."/>
            <person name="Walk T."/>
            <person name="White J."/>
            <person name="Yandava C."/>
            <person name="Straight P."/>
            <person name="Clardy J."/>
            <person name="Hung D."/>
            <person name="Kolter R."/>
            <person name="Mekalanos J."/>
            <person name="Walker S."/>
            <person name="Walsh C.T."/>
            <person name="Wieland B.L.C."/>
            <person name="Ilzarbe M."/>
            <person name="Galagan J."/>
            <person name="Nusbaum C."/>
            <person name="Birren B."/>
        </authorList>
    </citation>
    <scope>NUCLEOTIDE SEQUENCE [LARGE SCALE GENOMIC DNA]</scope>
    <source>
        <strain evidence="3">ATCC 14672 / DSM 40746 / JCM 4963 / KCTC 9882 / NRRL B-12104 / FH 1290</strain>
    </source>
</reference>
<feature type="compositionally biased region" description="Basic and acidic residues" evidence="1">
    <location>
        <begin position="26"/>
        <end position="38"/>
    </location>
</feature>
<name>D6A474_STRV1</name>
<dbReference type="EMBL" id="DS999641">
    <property type="protein sequence ID" value="EFE71628.2"/>
    <property type="molecule type" value="Genomic_DNA"/>
</dbReference>